<dbReference type="PRINTS" id="PR00344">
    <property type="entry name" value="BCTRLSENSOR"/>
</dbReference>
<evidence type="ECO:0000256" key="15">
    <source>
        <dbReference type="PROSITE-ProRule" id="PRU00169"/>
    </source>
</evidence>
<dbReference type="SMART" id="SM00387">
    <property type="entry name" value="HATPase_c"/>
    <property type="match status" value="1"/>
</dbReference>
<dbReference type="InterPro" id="IPR011006">
    <property type="entry name" value="CheY-like_superfamily"/>
</dbReference>
<dbReference type="KEGG" id="chiz:HQ393_09465"/>
<dbReference type="SUPFAM" id="SSF52172">
    <property type="entry name" value="CheY-like"/>
    <property type="match status" value="1"/>
</dbReference>
<dbReference type="Gene3D" id="3.40.50.2300">
    <property type="match status" value="1"/>
</dbReference>
<dbReference type="Gene3D" id="1.10.287.130">
    <property type="match status" value="1"/>
</dbReference>
<comment type="catalytic activity">
    <reaction evidence="1">
        <text>ATP + protein L-histidine = ADP + protein N-phospho-L-histidine.</text>
        <dbReference type="EC" id="2.7.13.3"/>
    </reaction>
</comment>
<dbReference type="PANTHER" id="PTHR43047">
    <property type="entry name" value="TWO-COMPONENT HISTIDINE PROTEIN KINASE"/>
    <property type="match status" value="1"/>
</dbReference>
<feature type="domain" description="Response regulatory" evidence="18">
    <location>
        <begin position="471"/>
        <end position="585"/>
    </location>
</feature>
<dbReference type="GO" id="GO:0005886">
    <property type="term" value="C:plasma membrane"/>
    <property type="evidence" value="ECO:0007669"/>
    <property type="project" value="UniProtKB-SubCell"/>
</dbReference>
<reference evidence="20 21" key="1">
    <citation type="submission" date="2020-07" db="EMBL/GenBank/DDBJ databases">
        <title>Complete genome sequence of Chitinibacter sp. 2T18.</title>
        <authorList>
            <person name="Bae J.-W."/>
            <person name="Choi J.-W."/>
        </authorList>
    </citation>
    <scope>NUCLEOTIDE SEQUENCE [LARGE SCALE GENOMIC DNA]</scope>
    <source>
        <strain evidence="20 21">2T18</strain>
    </source>
</reference>
<evidence type="ECO:0000259" key="17">
    <source>
        <dbReference type="PROSITE" id="PS50109"/>
    </source>
</evidence>
<dbReference type="Pfam" id="PF00072">
    <property type="entry name" value="Response_reg"/>
    <property type="match status" value="1"/>
</dbReference>
<dbReference type="InterPro" id="IPR036890">
    <property type="entry name" value="HATPase_C_sf"/>
</dbReference>
<dbReference type="InterPro" id="IPR001789">
    <property type="entry name" value="Sig_transdc_resp-reg_receiver"/>
</dbReference>
<evidence type="ECO:0000256" key="2">
    <source>
        <dbReference type="ARBA" id="ARBA00004429"/>
    </source>
</evidence>
<dbReference type="InterPro" id="IPR008207">
    <property type="entry name" value="Sig_transdc_His_kin_Hpt_dom"/>
</dbReference>
<evidence type="ECO:0000313" key="20">
    <source>
        <dbReference type="EMBL" id="QLG88458.1"/>
    </source>
</evidence>
<keyword evidence="7" id="KW-0808">Transferase</keyword>
<dbReference type="Proteomes" id="UP000509597">
    <property type="component" value="Chromosome"/>
</dbReference>
<evidence type="ECO:0000256" key="12">
    <source>
        <dbReference type="ARBA" id="ARBA00023012"/>
    </source>
</evidence>
<dbReference type="InterPro" id="IPR005467">
    <property type="entry name" value="His_kinase_dom"/>
</dbReference>
<evidence type="ECO:0000256" key="6">
    <source>
        <dbReference type="ARBA" id="ARBA00022553"/>
    </source>
</evidence>
<dbReference type="Pfam" id="PF00512">
    <property type="entry name" value="HisKA"/>
    <property type="match status" value="1"/>
</dbReference>
<dbReference type="CDD" id="cd17546">
    <property type="entry name" value="REC_hyHK_CKI1_RcsC-like"/>
    <property type="match status" value="1"/>
</dbReference>
<dbReference type="InterPro" id="IPR003661">
    <property type="entry name" value="HisK_dim/P_dom"/>
</dbReference>
<name>A0A7H9BJN4_9NEIS</name>
<evidence type="ECO:0000256" key="10">
    <source>
        <dbReference type="ARBA" id="ARBA00022840"/>
    </source>
</evidence>
<evidence type="ECO:0000256" key="11">
    <source>
        <dbReference type="ARBA" id="ARBA00022989"/>
    </source>
</evidence>
<evidence type="ECO:0000259" key="19">
    <source>
        <dbReference type="PROSITE" id="PS50894"/>
    </source>
</evidence>
<dbReference type="EC" id="2.7.13.3" evidence="3"/>
<dbReference type="PROSITE" id="PS50110">
    <property type="entry name" value="RESPONSE_REGULATORY"/>
    <property type="match status" value="1"/>
</dbReference>
<feature type="domain" description="Histidine kinase" evidence="17">
    <location>
        <begin position="232"/>
        <end position="452"/>
    </location>
</feature>
<dbReference type="GO" id="GO:0000155">
    <property type="term" value="F:phosphorelay sensor kinase activity"/>
    <property type="evidence" value="ECO:0007669"/>
    <property type="project" value="InterPro"/>
</dbReference>
<dbReference type="InterPro" id="IPR004358">
    <property type="entry name" value="Sig_transdc_His_kin-like_C"/>
</dbReference>
<feature type="transmembrane region" description="Helical" evidence="16">
    <location>
        <begin position="183"/>
        <end position="203"/>
    </location>
</feature>
<evidence type="ECO:0000259" key="18">
    <source>
        <dbReference type="PROSITE" id="PS50110"/>
    </source>
</evidence>
<evidence type="ECO:0000256" key="5">
    <source>
        <dbReference type="ARBA" id="ARBA00022519"/>
    </source>
</evidence>
<dbReference type="InterPro" id="IPR036097">
    <property type="entry name" value="HisK_dim/P_sf"/>
</dbReference>
<feature type="modified residue" description="Phosphohistidine" evidence="14">
    <location>
        <position position="657"/>
    </location>
</feature>
<keyword evidence="6 15" id="KW-0597">Phosphoprotein</keyword>
<evidence type="ECO:0000256" key="16">
    <source>
        <dbReference type="SAM" id="Phobius"/>
    </source>
</evidence>
<sequence>MFSPPSFRAASIMVVLVLAAAFALMLKFENQQRPYLQQFSEFTRQDAVWHSFSSMEEFHQLHNATELALRNPKPETLEQVRLSYEIFAGRISAFQNGAYDALTNHNSAFQKNIKLINQWVNKTDLEIATGPMTLEQVKKLEPELHQIEDQLKEVVHSLQVEFSTQMEISKAHIDELASYRMGLYALMFVVMAGFAFFALHNLWASQQRQIELLAAQDKAMQANEAKSQFLANVSHEMRTPLTTVLGYSEQLQQDPTLTAKQSQSLNHIHHASRYLLSLIGNVLDMSKIEVGRVVLSNEVISIPDLINELEGMFWHQAKIKGLQLEFHIASDVPAYVQLDGGKWRQILVNLLGNAIKFSEQGKIELHLSASKINDHDLFLNCTIADQGLGIAPDEHDKVFVPFAQTASGRHIGGTGLGLAISLEYARFMGGDITFCSAPDQGSQFTASVVAAIAEAPNLNDYATEKNLSGLGVLIVEDQAINRELLSDLCKRFGATVYKAEHGAQALEILVRHPNIAIVLMDRNMPVMDGLTATQEMRQNSFAQPVLMISAGLPPSEAEMQSSGLNAWLSKPFSTAQLHQAMNALLHLPSDGSASLTEAESAAPDGVPLLDVEGACQRLGYNMQRYQLMAQKGLDRIAEIIETWPTSEPETEKTRLAHSAKGIARQIGAEQLGDYFAQLENDSDNQLDSQLLLAQELLAATRRRLQIIAI</sequence>
<evidence type="ECO:0000256" key="1">
    <source>
        <dbReference type="ARBA" id="ARBA00000085"/>
    </source>
</evidence>
<keyword evidence="12" id="KW-0902">Two-component regulatory system</keyword>
<dbReference type="InterPro" id="IPR036641">
    <property type="entry name" value="HPT_dom_sf"/>
</dbReference>
<organism evidence="20 21">
    <name type="scientific">Chitinibacter bivalviorum</name>
    <dbReference type="NCBI Taxonomy" id="2739434"/>
    <lineage>
        <taxon>Bacteria</taxon>
        <taxon>Pseudomonadati</taxon>
        <taxon>Pseudomonadota</taxon>
        <taxon>Betaproteobacteria</taxon>
        <taxon>Neisseriales</taxon>
        <taxon>Chitinibacteraceae</taxon>
        <taxon>Chitinibacter</taxon>
    </lineage>
</organism>
<dbReference type="Pfam" id="PF02518">
    <property type="entry name" value="HATPase_c"/>
    <property type="match status" value="1"/>
</dbReference>
<keyword evidence="10" id="KW-0067">ATP-binding</keyword>
<dbReference type="Gene3D" id="1.20.120.160">
    <property type="entry name" value="HPT domain"/>
    <property type="match status" value="1"/>
</dbReference>
<keyword evidence="4" id="KW-1003">Cell membrane</keyword>
<keyword evidence="10" id="KW-0547">Nucleotide-binding</keyword>
<evidence type="ECO:0000256" key="7">
    <source>
        <dbReference type="ARBA" id="ARBA00022679"/>
    </source>
</evidence>
<evidence type="ECO:0000256" key="9">
    <source>
        <dbReference type="ARBA" id="ARBA00022777"/>
    </source>
</evidence>
<evidence type="ECO:0000256" key="13">
    <source>
        <dbReference type="ARBA" id="ARBA00023136"/>
    </source>
</evidence>
<dbReference type="SMART" id="SM00448">
    <property type="entry name" value="REC"/>
    <property type="match status" value="1"/>
</dbReference>
<evidence type="ECO:0000256" key="14">
    <source>
        <dbReference type="PROSITE-ProRule" id="PRU00110"/>
    </source>
</evidence>
<dbReference type="CDD" id="cd00082">
    <property type="entry name" value="HisKA"/>
    <property type="match status" value="1"/>
</dbReference>
<dbReference type="PROSITE" id="PS50894">
    <property type="entry name" value="HPT"/>
    <property type="match status" value="1"/>
</dbReference>
<dbReference type="SUPFAM" id="SSF55874">
    <property type="entry name" value="ATPase domain of HSP90 chaperone/DNA topoisomerase II/histidine kinase"/>
    <property type="match status" value="1"/>
</dbReference>
<keyword evidence="8 16" id="KW-0812">Transmembrane</keyword>
<keyword evidence="13 16" id="KW-0472">Membrane</keyword>
<feature type="transmembrane region" description="Helical" evidence="16">
    <location>
        <begin position="6"/>
        <end position="26"/>
    </location>
</feature>
<dbReference type="SUPFAM" id="SSF47384">
    <property type="entry name" value="Homodimeric domain of signal transducing histidine kinase"/>
    <property type="match status" value="1"/>
</dbReference>
<dbReference type="CDD" id="cd16922">
    <property type="entry name" value="HATPase_EvgS-ArcB-TorS-like"/>
    <property type="match status" value="1"/>
</dbReference>
<evidence type="ECO:0000256" key="8">
    <source>
        <dbReference type="ARBA" id="ARBA00022692"/>
    </source>
</evidence>
<dbReference type="SUPFAM" id="SSF47226">
    <property type="entry name" value="Histidine-containing phosphotransfer domain, HPT domain"/>
    <property type="match status" value="1"/>
</dbReference>
<protein>
    <recommendedName>
        <fullName evidence="3">histidine kinase</fullName>
        <ecNumber evidence="3">2.7.13.3</ecNumber>
    </recommendedName>
</protein>
<keyword evidence="5" id="KW-0997">Cell inner membrane</keyword>
<dbReference type="SMART" id="SM00388">
    <property type="entry name" value="HisKA"/>
    <property type="match status" value="1"/>
</dbReference>
<dbReference type="AlphaFoldDB" id="A0A7H9BJN4"/>
<evidence type="ECO:0000256" key="4">
    <source>
        <dbReference type="ARBA" id="ARBA00022475"/>
    </source>
</evidence>
<proteinExistence type="predicted"/>
<comment type="subcellular location">
    <subcellularLocation>
        <location evidence="2">Cell inner membrane</location>
        <topology evidence="2">Multi-pass membrane protein</topology>
    </subcellularLocation>
</comment>
<feature type="domain" description="HPt" evidence="19">
    <location>
        <begin position="617"/>
        <end position="709"/>
    </location>
</feature>
<evidence type="ECO:0000313" key="21">
    <source>
        <dbReference type="Proteomes" id="UP000509597"/>
    </source>
</evidence>
<feature type="modified residue" description="4-aspartylphosphate" evidence="15">
    <location>
        <position position="521"/>
    </location>
</feature>
<dbReference type="PANTHER" id="PTHR43047:SF64">
    <property type="entry name" value="HISTIDINE KINASE CONTAINING CHEY-HOMOLOGOUS RECEIVER DOMAIN AND PAS DOMAIN-RELATED"/>
    <property type="match status" value="1"/>
</dbReference>
<dbReference type="EMBL" id="CP058627">
    <property type="protein sequence ID" value="QLG88458.1"/>
    <property type="molecule type" value="Genomic_DNA"/>
</dbReference>
<dbReference type="Gene3D" id="3.30.565.10">
    <property type="entry name" value="Histidine kinase-like ATPase, C-terminal domain"/>
    <property type="match status" value="1"/>
</dbReference>
<accession>A0A7H9BJN4</accession>
<dbReference type="RefSeq" id="WP_179354973.1">
    <property type="nucleotide sequence ID" value="NZ_CP058627.1"/>
</dbReference>
<keyword evidence="9" id="KW-0418">Kinase</keyword>
<keyword evidence="21" id="KW-1185">Reference proteome</keyword>
<keyword evidence="11 16" id="KW-1133">Transmembrane helix</keyword>
<evidence type="ECO:0000256" key="3">
    <source>
        <dbReference type="ARBA" id="ARBA00012438"/>
    </source>
</evidence>
<gene>
    <name evidence="20" type="ORF">HQ393_09465</name>
</gene>
<dbReference type="PROSITE" id="PS50109">
    <property type="entry name" value="HIS_KIN"/>
    <property type="match status" value="1"/>
</dbReference>
<dbReference type="InterPro" id="IPR003594">
    <property type="entry name" value="HATPase_dom"/>
</dbReference>